<reference evidence="3" key="3">
    <citation type="submission" date="2018-10" db="EMBL/GenBank/DDBJ databases">
        <authorList>
            <person name="Hovde B."/>
            <person name="Zhang X."/>
        </authorList>
    </citation>
    <scope>NUCLEOTIDE SEQUENCE [LARGE SCALE GENOMIC DNA]</scope>
    <source>
        <strain evidence="3">UTEX 25</strain>
    </source>
</reference>
<dbReference type="EMBL" id="QOKY01000202">
    <property type="protein sequence ID" value="RMZ52876.1"/>
    <property type="molecule type" value="Genomic_DNA"/>
</dbReference>
<evidence type="ECO:0000313" key="5">
    <source>
        <dbReference type="Proteomes" id="UP000279271"/>
    </source>
</evidence>
<protein>
    <submittedName>
        <fullName evidence="2">Uncharacterized protein</fullName>
    </submittedName>
</protein>
<sequence>MEQKDNPEEVDAREEGTRFRLAVQLARQKSLIAELAPQVEHTGRGRLTQLREERLKSHVGPVLGWYGERTALRLKALEGMSAAIQECRLEVESARQRHERCLQDQAAAQESRLGQWARHAMAAVSHAAAHHASAREAALAYSLAQQDVRSAAAVAQCVEREACMAAIVAERELALARAAEAGERRHATARVLLEQEIGRVAVRRRKLVQEEETAAASRAAVLTRAAKRHDAAKLFTDKAEARLHELQAAASRLDLGPGGAGTGAALRVLSAEVAERRTQVQALLLTRNALVTPWRET</sequence>
<reference evidence="3" key="4">
    <citation type="submission" date="2018-11" db="EMBL/GenBank/DDBJ databases">
        <title>Characterization of plant carbon substrate utilization by Auxenochlorella protothecoides.</title>
        <authorList>
            <person name="Vogler B.W."/>
            <person name="Starkenburg S.R."/>
            <person name="Sudasinghe N."/>
            <person name="Schambach J.Y."/>
            <person name="Rollin J.A."/>
            <person name="Pattathil S."/>
            <person name="Barry A.N."/>
        </authorList>
    </citation>
    <scope>NUCLEOTIDE SEQUENCE [LARGE SCALE GENOMIC DNA]</scope>
    <source>
        <strain evidence="3">UTEX 25</strain>
    </source>
</reference>
<reference evidence="5" key="2">
    <citation type="journal article" date="2018" name="Algal Res.">
        <title>Characterization of plant carbon substrate utilization by Auxenochlorella protothecoides.</title>
        <authorList>
            <person name="Vogler B.W."/>
            <person name="Starkenburg S.R."/>
            <person name="Sudasinghe N."/>
            <person name="Schambach J.Y."/>
            <person name="Rollin J.A."/>
            <person name="Pattathil S."/>
            <person name="Barry A.N."/>
        </authorList>
    </citation>
    <scope>NUCLEOTIDE SEQUENCE [LARGE SCALE GENOMIC DNA]</scope>
    <source>
        <strain evidence="5">UTEX 25</strain>
    </source>
</reference>
<gene>
    <name evidence="3" type="ORF">APUTEX25_000995</name>
    <name evidence="2" type="ORF">F751_4026</name>
</gene>
<feature type="coiled-coil region" evidence="1">
    <location>
        <begin position="77"/>
        <end position="104"/>
    </location>
</feature>
<evidence type="ECO:0000313" key="4">
    <source>
        <dbReference type="Proteomes" id="UP000028924"/>
    </source>
</evidence>
<dbReference type="AlphaFoldDB" id="A0A087SE47"/>
<dbReference type="GeneID" id="23615417"/>
<dbReference type="EMBL" id="KL662103">
    <property type="protein sequence ID" value="KFM24001.1"/>
    <property type="molecule type" value="Genomic_DNA"/>
</dbReference>
<dbReference type="Proteomes" id="UP000279271">
    <property type="component" value="Unassembled WGS sequence"/>
</dbReference>
<name>A0A087SE47_AUXPR</name>
<reference evidence="2 4" key="1">
    <citation type="journal article" date="2014" name="BMC Genomics">
        <title>Oil accumulation mechanisms of the oleaginous microalga Chlorella protothecoides revealed through its genome, transcriptomes, and proteomes.</title>
        <authorList>
            <person name="Gao C."/>
            <person name="Wang Y."/>
            <person name="Shen Y."/>
            <person name="Yan D."/>
            <person name="He X."/>
            <person name="Dai J."/>
            <person name="Wu Q."/>
        </authorList>
    </citation>
    <scope>NUCLEOTIDE SEQUENCE [LARGE SCALE GENOMIC DNA]</scope>
    <source>
        <strain evidence="2 4">0710</strain>
    </source>
</reference>
<evidence type="ECO:0000256" key="1">
    <source>
        <dbReference type="SAM" id="Coils"/>
    </source>
</evidence>
<evidence type="ECO:0000313" key="2">
    <source>
        <dbReference type="EMBL" id="KFM24001.1"/>
    </source>
</evidence>
<accession>A0A087SE47</accession>
<keyword evidence="4" id="KW-1185">Reference proteome</keyword>
<evidence type="ECO:0000313" key="3">
    <source>
        <dbReference type="EMBL" id="RMZ52876.1"/>
    </source>
</evidence>
<dbReference type="KEGG" id="apro:F751_4026"/>
<dbReference type="RefSeq" id="XP_011396879.1">
    <property type="nucleotide sequence ID" value="XM_011398577.1"/>
</dbReference>
<keyword evidence="1" id="KW-0175">Coiled coil</keyword>
<proteinExistence type="predicted"/>
<organism evidence="2 4">
    <name type="scientific">Auxenochlorella protothecoides</name>
    <name type="common">Green microalga</name>
    <name type="synonym">Chlorella protothecoides</name>
    <dbReference type="NCBI Taxonomy" id="3075"/>
    <lineage>
        <taxon>Eukaryota</taxon>
        <taxon>Viridiplantae</taxon>
        <taxon>Chlorophyta</taxon>
        <taxon>core chlorophytes</taxon>
        <taxon>Trebouxiophyceae</taxon>
        <taxon>Chlorellales</taxon>
        <taxon>Chlorellaceae</taxon>
        <taxon>Auxenochlorella</taxon>
    </lineage>
</organism>
<dbReference type="Proteomes" id="UP000028924">
    <property type="component" value="Unassembled WGS sequence"/>
</dbReference>